<evidence type="ECO:0000256" key="10">
    <source>
        <dbReference type="SAM" id="MobiDB-lite"/>
    </source>
</evidence>
<evidence type="ECO:0000256" key="3">
    <source>
        <dbReference type="ARBA" id="ARBA00022692"/>
    </source>
</evidence>
<keyword evidence="2" id="KW-0813">Transport</keyword>
<keyword evidence="4" id="KW-0256">Endoplasmic reticulum</keyword>
<dbReference type="InterPro" id="IPR056173">
    <property type="entry name" value="Sec20_C"/>
</dbReference>
<reference evidence="13 14" key="1">
    <citation type="submission" date="2024-01" db="EMBL/GenBank/DDBJ databases">
        <title>Comparative genomics of Cryptococcus and Kwoniella reveals pathogenesis evolution and contrasting modes of karyotype evolution via chromosome fusion or intercentromeric recombination.</title>
        <authorList>
            <person name="Coelho M.A."/>
            <person name="David-Palma M."/>
            <person name="Shea T."/>
            <person name="Bowers K."/>
            <person name="McGinley-Smith S."/>
            <person name="Mohammad A.W."/>
            <person name="Gnirke A."/>
            <person name="Yurkov A.M."/>
            <person name="Nowrousian M."/>
            <person name="Sun S."/>
            <person name="Cuomo C.A."/>
            <person name="Heitman J."/>
        </authorList>
    </citation>
    <scope>NUCLEOTIDE SEQUENCE [LARGE SCALE GENOMIC DNA]</scope>
    <source>
        <strain evidence="13 14">CBS 6074</strain>
    </source>
</reference>
<keyword evidence="7" id="KW-0175">Coiled coil</keyword>
<dbReference type="PANTHER" id="PTHR12825">
    <property type="entry name" value="BNIP1-RELATED"/>
    <property type="match status" value="1"/>
</dbReference>
<evidence type="ECO:0000256" key="5">
    <source>
        <dbReference type="ARBA" id="ARBA00022892"/>
    </source>
</evidence>
<evidence type="ECO:0000256" key="1">
    <source>
        <dbReference type="ARBA" id="ARBA00004163"/>
    </source>
</evidence>
<dbReference type="InterPro" id="IPR005606">
    <property type="entry name" value="Sec20"/>
</dbReference>
<dbReference type="EMBL" id="CP144104">
    <property type="protein sequence ID" value="WWC90782.1"/>
    <property type="molecule type" value="Genomic_DNA"/>
</dbReference>
<dbReference type="GO" id="GO:0005789">
    <property type="term" value="C:endoplasmic reticulum membrane"/>
    <property type="evidence" value="ECO:0007669"/>
    <property type="project" value="UniProtKB-SubCell"/>
</dbReference>
<evidence type="ECO:0000313" key="13">
    <source>
        <dbReference type="EMBL" id="WWC90782.1"/>
    </source>
</evidence>
<organism evidence="13 14">
    <name type="scientific">Kwoniella dendrophila CBS 6074</name>
    <dbReference type="NCBI Taxonomy" id="1295534"/>
    <lineage>
        <taxon>Eukaryota</taxon>
        <taxon>Fungi</taxon>
        <taxon>Dikarya</taxon>
        <taxon>Basidiomycota</taxon>
        <taxon>Agaricomycotina</taxon>
        <taxon>Tremellomycetes</taxon>
        <taxon>Tremellales</taxon>
        <taxon>Cryptococcaceae</taxon>
        <taxon>Kwoniella</taxon>
    </lineage>
</organism>
<name>A0AAX4JZK8_9TREE</name>
<feature type="domain" description="Sec20 C-terminal" evidence="12">
    <location>
        <begin position="166"/>
        <end position="256"/>
    </location>
</feature>
<dbReference type="RefSeq" id="XP_066077545.1">
    <property type="nucleotide sequence ID" value="XM_066221448.1"/>
</dbReference>
<feature type="region of interest" description="Disordered" evidence="10">
    <location>
        <begin position="124"/>
        <end position="145"/>
    </location>
</feature>
<evidence type="ECO:0000256" key="8">
    <source>
        <dbReference type="ARBA" id="ARBA00023136"/>
    </source>
</evidence>
<evidence type="ECO:0000313" key="14">
    <source>
        <dbReference type="Proteomes" id="UP001355207"/>
    </source>
</evidence>
<keyword evidence="14" id="KW-1185">Reference proteome</keyword>
<dbReference type="Pfam" id="PF03908">
    <property type="entry name" value="Sec20"/>
    <property type="match status" value="1"/>
</dbReference>
<evidence type="ECO:0000256" key="9">
    <source>
        <dbReference type="ARBA" id="ARBA00037934"/>
    </source>
</evidence>
<evidence type="ECO:0000256" key="6">
    <source>
        <dbReference type="ARBA" id="ARBA00022989"/>
    </source>
</evidence>
<keyword evidence="3 11" id="KW-0812">Transmembrane</keyword>
<keyword evidence="5" id="KW-0931">ER-Golgi transport</keyword>
<gene>
    <name evidence="13" type="ORF">L201_005719</name>
</gene>
<accession>A0AAX4JZK8</accession>
<proteinExistence type="inferred from homology"/>
<evidence type="ECO:0000256" key="2">
    <source>
        <dbReference type="ARBA" id="ARBA00022448"/>
    </source>
</evidence>
<comment type="subcellular location">
    <subcellularLocation>
        <location evidence="1">Endoplasmic reticulum membrane</location>
        <topology evidence="1">Single-pass type IV membrane protein</topology>
    </subcellularLocation>
</comment>
<dbReference type="Proteomes" id="UP001355207">
    <property type="component" value="Chromosome 7"/>
</dbReference>
<evidence type="ECO:0000256" key="7">
    <source>
        <dbReference type="ARBA" id="ARBA00023054"/>
    </source>
</evidence>
<feature type="region of interest" description="Disordered" evidence="10">
    <location>
        <begin position="349"/>
        <end position="392"/>
    </location>
</feature>
<protein>
    <recommendedName>
        <fullName evidence="12">Sec20 C-terminal domain-containing protein</fullName>
    </recommendedName>
</protein>
<keyword evidence="6 11" id="KW-1133">Transmembrane helix</keyword>
<dbReference type="GO" id="GO:0031201">
    <property type="term" value="C:SNARE complex"/>
    <property type="evidence" value="ECO:0007669"/>
    <property type="project" value="TreeGrafter"/>
</dbReference>
<dbReference type="GO" id="GO:0006890">
    <property type="term" value="P:retrograde vesicle-mediated transport, Golgi to endoplasmic reticulum"/>
    <property type="evidence" value="ECO:0007669"/>
    <property type="project" value="InterPro"/>
</dbReference>
<evidence type="ECO:0000256" key="4">
    <source>
        <dbReference type="ARBA" id="ARBA00022824"/>
    </source>
</evidence>
<evidence type="ECO:0000259" key="12">
    <source>
        <dbReference type="Pfam" id="PF03908"/>
    </source>
</evidence>
<dbReference type="GO" id="GO:0005484">
    <property type="term" value="F:SNAP receptor activity"/>
    <property type="evidence" value="ECO:0007669"/>
    <property type="project" value="InterPro"/>
</dbReference>
<keyword evidence="8 11" id="KW-0472">Membrane</keyword>
<comment type="similarity">
    <text evidence="9">Belongs to the SEC20 family.</text>
</comment>
<dbReference type="PANTHER" id="PTHR12825:SF0">
    <property type="entry name" value="VESICLE TRANSPORT PROTEIN SEC20"/>
    <property type="match status" value="1"/>
</dbReference>
<sequence length="392" mass="43774">MSESLNSILSSLPRRLNDLESFQLPRLQQCLGPLDLHKELCDEMRSDLEGIRYNLDMAKEIIQSIPLSTHHTESVDKLHDFEQQYLVLKRSFRQSMLDSKRNILSRRSRVHELAEKSKSRYELDESRIEEEEDNQIDNNNTSRKAKGKAMSAAEFGMGGDDELQTKTNEVTTALRRTTALMQTELEKSVLSIQTLESSTQTLLSTSNLYDKYTAVLDISGELVKSIEKADFLDRIIIFSALSFFLLVVGFIIKRRIIDKTVSVVIGGVGKGLGWYLFGTAKLIKLAFTGKKSSSKSVLTLNDGLNEDDLSSEITLNTNENIIQGGNNINQDSAISPPSIEQDKVIGIDIGPGQVPRLPYDASQPSKQKGGKVEIIANDQSESITSERVKDEL</sequence>
<feature type="transmembrane region" description="Helical" evidence="11">
    <location>
        <begin position="235"/>
        <end position="252"/>
    </location>
</feature>
<dbReference type="GeneID" id="91096389"/>
<dbReference type="AlphaFoldDB" id="A0AAX4JZK8"/>
<evidence type="ECO:0000256" key="11">
    <source>
        <dbReference type="SAM" id="Phobius"/>
    </source>
</evidence>